<protein>
    <submittedName>
        <fullName evidence="1">Uncharacterized protein</fullName>
    </submittedName>
</protein>
<sequence>MAPLYLGAVVSAPHGVWFNRNFSHIRAALDLIHTADFENRYTLLCSHPNPQFAGFFAAHEAFLEPSFPNNSQPSHVDRCFEQCRECSVALFYPGHAQAAILTRLSEFEAIGACVIAVSSVDALTCLEDKALFCAD</sequence>
<dbReference type="AlphaFoldDB" id="G7UQ71"/>
<organism evidence="1 2">
    <name type="scientific">Pseudoxanthomonas spadix (strain BD-a59)</name>
    <dbReference type="NCBI Taxonomy" id="1045855"/>
    <lineage>
        <taxon>Bacteria</taxon>
        <taxon>Pseudomonadati</taxon>
        <taxon>Pseudomonadota</taxon>
        <taxon>Gammaproteobacteria</taxon>
        <taxon>Lysobacterales</taxon>
        <taxon>Lysobacteraceae</taxon>
        <taxon>Pseudoxanthomonas</taxon>
    </lineage>
</organism>
<dbReference type="KEGG" id="psd:DSC_05150"/>
<accession>G7UQ71</accession>
<proteinExistence type="predicted"/>
<reference evidence="1 2" key="1">
    <citation type="journal article" date="2012" name="J. Bacteriol.">
        <title>Complete Genome Sequence of the BTEX-Degrading Bacterium Pseudoxanthomonas spadix BD-a59.</title>
        <authorList>
            <person name="Lee S.H."/>
            <person name="Jin H.M."/>
            <person name="Lee H.J."/>
            <person name="Kim J.M."/>
            <person name="Jeon C.O."/>
        </authorList>
    </citation>
    <scope>NUCLEOTIDE SEQUENCE [LARGE SCALE GENOMIC DNA]</scope>
    <source>
        <strain evidence="1 2">BD-a59</strain>
    </source>
</reference>
<dbReference type="HOGENOM" id="CLU_1884045_0_0_6"/>
<name>G7UQ71_PSEUP</name>
<evidence type="ECO:0000313" key="1">
    <source>
        <dbReference type="EMBL" id="AER55683.1"/>
    </source>
</evidence>
<gene>
    <name evidence="1" type="ordered locus">DSC_05150</name>
</gene>
<dbReference type="EMBL" id="CP003093">
    <property type="protein sequence ID" value="AER55683.1"/>
    <property type="molecule type" value="Genomic_DNA"/>
</dbReference>
<dbReference type="Proteomes" id="UP000005870">
    <property type="component" value="Chromosome"/>
</dbReference>
<dbReference type="STRING" id="1045855.DSC_05150"/>
<dbReference type="eggNOG" id="COG0458">
    <property type="taxonomic scope" value="Bacteria"/>
</dbReference>
<keyword evidence="2" id="KW-1185">Reference proteome</keyword>
<evidence type="ECO:0000313" key="2">
    <source>
        <dbReference type="Proteomes" id="UP000005870"/>
    </source>
</evidence>